<reference evidence="3" key="1">
    <citation type="submission" date="2020-05" db="EMBL/GenBank/DDBJ databases">
        <title>Mycena genomes resolve the evolution of fungal bioluminescence.</title>
        <authorList>
            <person name="Tsai I.J."/>
        </authorList>
    </citation>
    <scope>NUCLEOTIDE SEQUENCE</scope>
    <source>
        <strain evidence="3">110903Hualien_Pintung</strain>
    </source>
</reference>
<feature type="signal peptide" evidence="2">
    <location>
        <begin position="1"/>
        <end position="24"/>
    </location>
</feature>
<feature type="region of interest" description="Disordered" evidence="1">
    <location>
        <begin position="91"/>
        <end position="133"/>
    </location>
</feature>
<dbReference type="Proteomes" id="UP000613580">
    <property type="component" value="Unassembled WGS sequence"/>
</dbReference>
<keyword evidence="2" id="KW-0732">Signal</keyword>
<keyword evidence="4" id="KW-1185">Reference proteome</keyword>
<accession>A0A8H6S439</accession>
<gene>
    <name evidence="3" type="ORF">HMN09_01259900</name>
</gene>
<evidence type="ECO:0000313" key="4">
    <source>
        <dbReference type="Proteomes" id="UP000613580"/>
    </source>
</evidence>
<feature type="chain" id="PRO_5034047387" evidence="2">
    <location>
        <begin position="25"/>
        <end position="165"/>
    </location>
</feature>
<organism evidence="3 4">
    <name type="scientific">Mycena chlorophos</name>
    <name type="common">Agaric fungus</name>
    <name type="synonym">Agaricus chlorophos</name>
    <dbReference type="NCBI Taxonomy" id="658473"/>
    <lineage>
        <taxon>Eukaryota</taxon>
        <taxon>Fungi</taxon>
        <taxon>Dikarya</taxon>
        <taxon>Basidiomycota</taxon>
        <taxon>Agaricomycotina</taxon>
        <taxon>Agaricomycetes</taxon>
        <taxon>Agaricomycetidae</taxon>
        <taxon>Agaricales</taxon>
        <taxon>Marasmiineae</taxon>
        <taxon>Mycenaceae</taxon>
        <taxon>Mycena</taxon>
    </lineage>
</organism>
<evidence type="ECO:0000256" key="1">
    <source>
        <dbReference type="SAM" id="MobiDB-lite"/>
    </source>
</evidence>
<dbReference type="EMBL" id="JACAZE010000024">
    <property type="protein sequence ID" value="KAF7291686.1"/>
    <property type="molecule type" value="Genomic_DNA"/>
</dbReference>
<name>A0A8H6S439_MYCCL</name>
<evidence type="ECO:0000256" key="2">
    <source>
        <dbReference type="SAM" id="SignalP"/>
    </source>
</evidence>
<feature type="compositionally biased region" description="Low complexity" evidence="1">
    <location>
        <begin position="91"/>
        <end position="114"/>
    </location>
</feature>
<evidence type="ECO:0000313" key="3">
    <source>
        <dbReference type="EMBL" id="KAF7291686.1"/>
    </source>
</evidence>
<comment type="caution">
    <text evidence="3">The sequence shown here is derived from an EMBL/GenBank/DDBJ whole genome shotgun (WGS) entry which is preliminary data.</text>
</comment>
<sequence>MPAFSLSSMMYWLSLLLAASLVAAQSSASGGAASGGSASGGGSATGGASGSAQVTVITSFSTSVGLASGRVPTTSVFSFLITETLTPTAATSAASGGSSSATSSTSQSPLPTGTASVATELAPSPGATGGQFGPDDGYIAAGSQLRQNALMGGAVVAAVGGYLAL</sequence>
<protein>
    <submittedName>
        <fullName evidence="3">Uncharacterized protein</fullName>
    </submittedName>
</protein>
<dbReference type="OrthoDB" id="3051013at2759"/>
<dbReference type="AlphaFoldDB" id="A0A8H6S439"/>
<proteinExistence type="predicted"/>